<keyword evidence="6 9" id="KW-0418">Kinase</keyword>
<dbReference type="Proteomes" id="UP000535501">
    <property type="component" value="Unassembled WGS sequence"/>
</dbReference>
<dbReference type="EMBL" id="JACHEJ010000003">
    <property type="protein sequence ID" value="MBB6179565.1"/>
    <property type="molecule type" value="Genomic_DNA"/>
</dbReference>
<dbReference type="PANTHER" id="PTHR41523">
    <property type="entry name" value="TWO-COMPONENT SYSTEM SENSOR PROTEIN"/>
    <property type="match status" value="1"/>
</dbReference>
<dbReference type="Gene3D" id="3.40.50.2300">
    <property type="match status" value="1"/>
</dbReference>
<keyword evidence="5" id="KW-0547">Nucleotide-binding</keyword>
<evidence type="ECO:0000256" key="3">
    <source>
        <dbReference type="ARBA" id="ARBA00022553"/>
    </source>
</evidence>
<keyword evidence="3" id="KW-0597">Phosphoprotein</keyword>
<dbReference type="Pfam" id="PF07536">
    <property type="entry name" value="HWE_HK"/>
    <property type="match status" value="1"/>
</dbReference>
<evidence type="ECO:0000259" key="8">
    <source>
        <dbReference type="SMART" id="SM00911"/>
    </source>
</evidence>
<dbReference type="AlphaFoldDB" id="A0A7W9YWH1"/>
<evidence type="ECO:0000256" key="6">
    <source>
        <dbReference type="ARBA" id="ARBA00022777"/>
    </source>
</evidence>
<protein>
    <recommendedName>
        <fullName evidence="2">histidine kinase</fullName>
        <ecNumber evidence="2">2.7.13.3</ecNumber>
    </recommendedName>
</protein>
<keyword evidence="10" id="KW-1185">Reference proteome</keyword>
<keyword evidence="7" id="KW-0067">ATP-binding</keyword>
<reference evidence="9 10" key="1">
    <citation type="submission" date="2020-08" db="EMBL/GenBank/DDBJ databases">
        <title>Genomic Encyclopedia of Type Strains, Phase IV (KMG-IV): sequencing the most valuable type-strain genomes for metagenomic binning, comparative biology and taxonomic classification.</title>
        <authorList>
            <person name="Goeker M."/>
        </authorList>
    </citation>
    <scope>NUCLEOTIDE SEQUENCE [LARGE SCALE GENOMIC DNA]</scope>
    <source>
        <strain evidence="9 10">DSM 102134</strain>
    </source>
</reference>
<evidence type="ECO:0000313" key="10">
    <source>
        <dbReference type="Proteomes" id="UP000535501"/>
    </source>
</evidence>
<gene>
    <name evidence="9" type="ORF">HNQ75_001533</name>
</gene>
<evidence type="ECO:0000256" key="2">
    <source>
        <dbReference type="ARBA" id="ARBA00012438"/>
    </source>
</evidence>
<dbReference type="GO" id="GO:0004673">
    <property type="term" value="F:protein histidine kinase activity"/>
    <property type="evidence" value="ECO:0007669"/>
    <property type="project" value="UniProtKB-EC"/>
</dbReference>
<dbReference type="RefSeq" id="WP_235864215.1">
    <property type="nucleotide sequence ID" value="NZ_JACHEJ010000003.1"/>
</dbReference>
<name>A0A7W9YWH1_9HYPH</name>
<proteinExistence type="predicted"/>
<keyword evidence="4" id="KW-0808">Transferase</keyword>
<feature type="domain" description="Signal transduction histidine kinase HWE region" evidence="8">
    <location>
        <begin position="155"/>
        <end position="235"/>
    </location>
</feature>
<evidence type="ECO:0000256" key="5">
    <source>
        <dbReference type="ARBA" id="ARBA00022741"/>
    </source>
</evidence>
<dbReference type="Gene3D" id="3.30.565.10">
    <property type="entry name" value="Histidine kinase-like ATPase, C-terminal domain"/>
    <property type="match status" value="1"/>
</dbReference>
<dbReference type="PANTHER" id="PTHR41523:SF7">
    <property type="entry name" value="HISTIDINE KINASE"/>
    <property type="match status" value="1"/>
</dbReference>
<comment type="caution">
    <text evidence="9">The sequence shown here is derived from an EMBL/GenBank/DDBJ whole genome shotgun (WGS) entry which is preliminary data.</text>
</comment>
<sequence length="350" mass="38434">MNLLRPEMKDALILAPTGRDASVAANILTSYGLSSEVCESVEDCFKIFASAYSLVVTEEALLHSNREQLAEWIEAQPPWSDFPIVLLTTKEGGPPDARLSFLAEYAVTLERPFHPESLVAAVRAAVRARRRQLEVKALLDERDESNQRQKLLIKELHHRVKNTLANVQAVLGATARSTSSVEDFQRSFSGRLHALARTHSFLTDDYWQTASLHKMLQAELAPYATDGRVELCGPDILLNADHAVPLGMAFHELATNASKYGSLSVPTGRLRVAWTATPIEGGEELLLGWTEQGGPPAKDSGRKGFGSLLFERVLSVQVAAKFNMDFAPEGLIVTLSLPVKRGRLVPAYHA</sequence>
<dbReference type="GO" id="GO:0005524">
    <property type="term" value="F:ATP binding"/>
    <property type="evidence" value="ECO:0007669"/>
    <property type="project" value="UniProtKB-KW"/>
</dbReference>
<accession>A0A7W9YWH1</accession>
<evidence type="ECO:0000256" key="4">
    <source>
        <dbReference type="ARBA" id="ARBA00022679"/>
    </source>
</evidence>
<dbReference type="InterPro" id="IPR036890">
    <property type="entry name" value="HATPase_C_sf"/>
</dbReference>
<dbReference type="InterPro" id="IPR011102">
    <property type="entry name" value="Sig_transdc_His_kinase_HWE"/>
</dbReference>
<dbReference type="SMART" id="SM00911">
    <property type="entry name" value="HWE_HK"/>
    <property type="match status" value="1"/>
</dbReference>
<dbReference type="InterPro" id="IPR011006">
    <property type="entry name" value="CheY-like_superfamily"/>
</dbReference>
<evidence type="ECO:0000256" key="7">
    <source>
        <dbReference type="ARBA" id="ARBA00022840"/>
    </source>
</evidence>
<dbReference type="EC" id="2.7.13.3" evidence="2"/>
<dbReference type="SUPFAM" id="SSF52172">
    <property type="entry name" value="CheY-like"/>
    <property type="match status" value="1"/>
</dbReference>
<evidence type="ECO:0000313" key="9">
    <source>
        <dbReference type="EMBL" id="MBB6179565.1"/>
    </source>
</evidence>
<comment type="catalytic activity">
    <reaction evidence="1">
        <text>ATP + protein L-histidine = ADP + protein N-phospho-L-histidine.</text>
        <dbReference type="EC" id="2.7.13.3"/>
    </reaction>
</comment>
<organism evidence="9 10">
    <name type="scientific">Pseudorhizobium flavum</name>
    <dbReference type="NCBI Taxonomy" id="1335061"/>
    <lineage>
        <taxon>Bacteria</taxon>
        <taxon>Pseudomonadati</taxon>
        <taxon>Pseudomonadota</taxon>
        <taxon>Alphaproteobacteria</taxon>
        <taxon>Hyphomicrobiales</taxon>
        <taxon>Rhizobiaceae</taxon>
        <taxon>Rhizobium/Agrobacterium group</taxon>
        <taxon>Pseudorhizobium</taxon>
    </lineage>
</organism>
<evidence type="ECO:0000256" key="1">
    <source>
        <dbReference type="ARBA" id="ARBA00000085"/>
    </source>
</evidence>